<keyword evidence="2" id="KW-1185">Reference proteome</keyword>
<protein>
    <submittedName>
        <fullName evidence="1">Uncharacterized protein</fullName>
    </submittedName>
</protein>
<gene>
    <name evidence="1" type="ORF">EW139_02110</name>
</gene>
<name>A0ABX5SI08_9LACO</name>
<accession>A0ABX5SI08</accession>
<evidence type="ECO:0000313" key="1">
    <source>
        <dbReference type="EMBL" id="QBR46974.1"/>
    </source>
</evidence>
<dbReference type="EMBL" id="CP037939">
    <property type="protein sequence ID" value="QBR46974.1"/>
    <property type="molecule type" value="Genomic_DNA"/>
</dbReference>
<sequence length="243" mass="28150">MESRFWTDFFIYSEGTMTEFYKENKNHPNNYELIQVSDLDVASVWALQAMAHSKGKGLIANVDDPISLGFLKDRGFIPIYTTHFAKLNVRDYAGEPVVTVGELEEDLRQELVLLLRDHYERIHRVNPASKKINYRNLIFKTKDFDFEHSVVRLSHEHIIAAILIFKRTDGFHLGWTFGDDVPTLLGLWRDLLGILPVGDVLKAEFQDNDVLAMSVYDTFLWHQTEQVQQTLLWQSHANGLLKN</sequence>
<organism evidence="1 2">
    <name type="scientific">Leuconostoc kimchii</name>
    <dbReference type="NCBI Taxonomy" id="136609"/>
    <lineage>
        <taxon>Bacteria</taxon>
        <taxon>Bacillati</taxon>
        <taxon>Bacillota</taxon>
        <taxon>Bacilli</taxon>
        <taxon>Lactobacillales</taxon>
        <taxon>Lactobacillaceae</taxon>
        <taxon>Leuconostoc</taxon>
    </lineage>
</organism>
<reference evidence="1 2" key="1">
    <citation type="submission" date="2019-03" db="EMBL/GenBank/DDBJ databases">
        <title>Complete Genome Sequence of Leuconostoc kimchii strain NKJ218 Isolated from Homemade Kimchi.</title>
        <authorList>
            <person name="Jung J.Y."/>
            <person name="Jin H.M."/>
            <person name="Jung J.-W."/>
            <person name="Lee S.-Y."/>
            <person name="Ryu B.-G."/>
            <person name="Han S.-S."/>
            <person name="Kang H.K."/>
            <person name="Choi H.W."/>
            <person name="Chung E.J."/>
            <person name="Choi K.-M."/>
        </authorList>
    </citation>
    <scope>NUCLEOTIDE SEQUENCE [LARGE SCALE GENOMIC DNA]</scope>
    <source>
        <strain evidence="1 2">NKJ218</strain>
    </source>
</reference>
<evidence type="ECO:0000313" key="2">
    <source>
        <dbReference type="Proteomes" id="UP000295756"/>
    </source>
</evidence>
<proteinExistence type="predicted"/>
<dbReference type="Proteomes" id="UP000295756">
    <property type="component" value="Chromosome"/>
</dbReference>